<organism evidence="3 4">
    <name type="scientific">Trinickia violacea</name>
    <dbReference type="NCBI Taxonomy" id="2571746"/>
    <lineage>
        <taxon>Bacteria</taxon>
        <taxon>Pseudomonadati</taxon>
        <taxon>Pseudomonadota</taxon>
        <taxon>Betaproteobacteria</taxon>
        <taxon>Burkholderiales</taxon>
        <taxon>Burkholderiaceae</taxon>
        <taxon>Trinickia</taxon>
    </lineage>
</organism>
<name>A0A4V1EIV9_9BURK</name>
<feature type="compositionally biased region" description="Polar residues" evidence="2">
    <location>
        <begin position="390"/>
        <end position="406"/>
    </location>
</feature>
<evidence type="ECO:0000256" key="1">
    <source>
        <dbReference type="SAM" id="Coils"/>
    </source>
</evidence>
<reference evidence="3 4" key="1">
    <citation type="submission" date="2019-05" db="EMBL/GenBank/DDBJ databases">
        <title>Burkholderia sp. DHOD12, isolated from subtropical forest soil.</title>
        <authorList>
            <person name="Gao Z.-H."/>
            <person name="Qiu L.-H."/>
        </authorList>
    </citation>
    <scope>NUCLEOTIDE SEQUENCE [LARGE SCALE GENOMIC DNA]</scope>
    <source>
        <strain evidence="3 4">DHOD12</strain>
    </source>
</reference>
<protein>
    <submittedName>
        <fullName evidence="3">Uncharacterized protein</fullName>
    </submittedName>
</protein>
<dbReference type="OrthoDB" id="8984124at2"/>
<feature type="compositionally biased region" description="Basic and acidic residues" evidence="2">
    <location>
        <begin position="477"/>
        <end position="541"/>
    </location>
</feature>
<evidence type="ECO:0000313" key="3">
    <source>
        <dbReference type="EMBL" id="QCP55130.1"/>
    </source>
</evidence>
<accession>A0A4V1EIV9</accession>
<dbReference type="Proteomes" id="UP000298656">
    <property type="component" value="Chromosome 3"/>
</dbReference>
<sequence length="541" mass="59786">MRFADKDRQNDLAEREQQLAARQASLQARQQNLAFRQEWMMRDPQAVLGALDADRKLREEEKRSDALAKDVKQRFGLKDNELIDTAAMRGALERALAEKDVEQQMRAERIADRASLIDGLNRLSMIDAAKTREILHANREIRSTREWTREELATMFAKAQAWKDDDGKTRNYPKTLDGWSKSLAERERALELAEVKLDAQELTLRAAVERKVAALEEQKRLQGEQARQAETQMQPEVAKQAETAKPEQSVETAAAKAVSTEAASARAVEPPATSKIRDAIDTSLETLRDPQRFAAVVDEYVRRTGASAEVAKSTFEQLREEKERVAASVEDRNPINQARDAFFARGPDAPSNVIELNAPQRQPAVEGTSEPTKQAQLGGGKTELAAQTPADGQSSAQSTPTQSLGRNRSRDAGLTADLFADGKANEQAPADGRGAIDGFKVKSGRARGRDASAASGAPAEKTADRDVERVPATQLAERMESTSRRRFSELSPEEKQERRAQFMGNVRERAGFSRDGTEPVSERAKEAMNRGKERAGRALGA</sequence>
<keyword evidence="1" id="KW-0175">Coiled coil</keyword>
<dbReference type="EMBL" id="CP040079">
    <property type="protein sequence ID" value="QCP55130.1"/>
    <property type="molecule type" value="Genomic_DNA"/>
</dbReference>
<feature type="coiled-coil region" evidence="1">
    <location>
        <begin position="183"/>
        <end position="232"/>
    </location>
</feature>
<dbReference type="AlphaFoldDB" id="A0A4V1EIV9"/>
<dbReference type="RefSeq" id="WP_137337887.1">
    <property type="nucleotide sequence ID" value="NZ_CP040079.1"/>
</dbReference>
<keyword evidence="4" id="KW-1185">Reference proteome</keyword>
<gene>
    <name evidence="3" type="ORF">FAZ95_39065</name>
</gene>
<evidence type="ECO:0000256" key="2">
    <source>
        <dbReference type="SAM" id="MobiDB-lite"/>
    </source>
</evidence>
<evidence type="ECO:0000313" key="4">
    <source>
        <dbReference type="Proteomes" id="UP000298656"/>
    </source>
</evidence>
<proteinExistence type="predicted"/>
<dbReference type="KEGG" id="tvl:FAZ95_39065"/>
<feature type="region of interest" description="Disordered" evidence="2">
    <location>
        <begin position="346"/>
        <end position="541"/>
    </location>
</feature>